<feature type="domain" description="RNA polymerase sigma-70 region 2" evidence="5">
    <location>
        <begin position="28"/>
        <end position="91"/>
    </location>
</feature>
<evidence type="ECO:0000313" key="8">
    <source>
        <dbReference type="Proteomes" id="UP000190961"/>
    </source>
</evidence>
<evidence type="ECO:0000313" key="7">
    <source>
        <dbReference type="EMBL" id="SKC45634.1"/>
    </source>
</evidence>
<dbReference type="GO" id="GO:0016987">
    <property type="term" value="F:sigma factor activity"/>
    <property type="evidence" value="ECO:0007669"/>
    <property type="project" value="UniProtKB-KW"/>
</dbReference>
<comment type="similarity">
    <text evidence="1">Belongs to the sigma-70 factor family. ECF subfamily.</text>
</comment>
<gene>
    <name evidence="7" type="ORF">SAMN05660236_0685</name>
</gene>
<dbReference type="PANTHER" id="PTHR43133:SF46">
    <property type="entry name" value="RNA POLYMERASE SIGMA-70 FACTOR ECF SUBFAMILY"/>
    <property type="match status" value="1"/>
</dbReference>
<organism evidence="7 8">
    <name type="scientific">Ohtaekwangia koreensis</name>
    <dbReference type="NCBI Taxonomy" id="688867"/>
    <lineage>
        <taxon>Bacteria</taxon>
        <taxon>Pseudomonadati</taxon>
        <taxon>Bacteroidota</taxon>
        <taxon>Cytophagia</taxon>
        <taxon>Cytophagales</taxon>
        <taxon>Fulvivirgaceae</taxon>
        <taxon>Ohtaekwangia</taxon>
    </lineage>
</organism>
<dbReference type="Gene3D" id="1.10.10.10">
    <property type="entry name" value="Winged helix-like DNA-binding domain superfamily/Winged helix DNA-binding domain"/>
    <property type="match status" value="1"/>
</dbReference>
<dbReference type="RefSeq" id="WP_079685291.1">
    <property type="nucleotide sequence ID" value="NZ_FUZU01000001.1"/>
</dbReference>
<keyword evidence="3" id="KW-0731">Sigma factor</keyword>
<dbReference type="SUPFAM" id="SSF88946">
    <property type="entry name" value="Sigma2 domain of RNA polymerase sigma factors"/>
    <property type="match status" value="1"/>
</dbReference>
<evidence type="ECO:0000256" key="3">
    <source>
        <dbReference type="ARBA" id="ARBA00023082"/>
    </source>
</evidence>
<name>A0A1T5J2N3_9BACT</name>
<keyword evidence="2" id="KW-0805">Transcription regulation</keyword>
<dbReference type="GO" id="GO:0003677">
    <property type="term" value="F:DNA binding"/>
    <property type="evidence" value="ECO:0007669"/>
    <property type="project" value="InterPro"/>
</dbReference>
<dbReference type="STRING" id="688867.SAMN05660236_0685"/>
<dbReference type="AlphaFoldDB" id="A0A1T5J2N3"/>
<evidence type="ECO:0000256" key="4">
    <source>
        <dbReference type="ARBA" id="ARBA00023163"/>
    </source>
</evidence>
<dbReference type="InterPro" id="IPR007627">
    <property type="entry name" value="RNA_pol_sigma70_r2"/>
</dbReference>
<accession>A0A1T5J2N3</accession>
<keyword evidence="4" id="KW-0804">Transcription</keyword>
<keyword evidence="8" id="KW-1185">Reference proteome</keyword>
<feature type="domain" description="RNA polymerase sigma factor 70 region 4 type 2" evidence="6">
    <location>
        <begin position="124"/>
        <end position="175"/>
    </location>
</feature>
<dbReference type="Pfam" id="PF04542">
    <property type="entry name" value="Sigma70_r2"/>
    <property type="match status" value="1"/>
</dbReference>
<evidence type="ECO:0000256" key="2">
    <source>
        <dbReference type="ARBA" id="ARBA00023015"/>
    </source>
</evidence>
<evidence type="ECO:0000256" key="1">
    <source>
        <dbReference type="ARBA" id="ARBA00010641"/>
    </source>
</evidence>
<sequence length="195" mass="23264">MNYTLTSDEQLIVLMKQEEDELAFREVYRRYWREVFMVAYRKIKSREVAEELTQNLFLSLWEKRKESTILNLQPWLFGAIKYSIINYYKSQIVHEKYIKHLHVTAQASVSSTEQMTMQADLSDAIDKGVSLLPQKTQQVFKLSRFENRSVKEISRDLNISEKAVEYHITQSLKWMKVYLKDYLITMILTTQFLSL</sequence>
<dbReference type="InterPro" id="IPR013324">
    <property type="entry name" value="RNA_pol_sigma_r3/r4-like"/>
</dbReference>
<dbReference type="PANTHER" id="PTHR43133">
    <property type="entry name" value="RNA POLYMERASE ECF-TYPE SIGMA FACTO"/>
    <property type="match status" value="1"/>
</dbReference>
<dbReference type="NCBIfam" id="TIGR02937">
    <property type="entry name" value="sigma70-ECF"/>
    <property type="match status" value="1"/>
</dbReference>
<dbReference type="InterPro" id="IPR013325">
    <property type="entry name" value="RNA_pol_sigma_r2"/>
</dbReference>
<reference evidence="7 8" key="1">
    <citation type="submission" date="2017-02" db="EMBL/GenBank/DDBJ databases">
        <authorList>
            <person name="Peterson S.W."/>
        </authorList>
    </citation>
    <scope>NUCLEOTIDE SEQUENCE [LARGE SCALE GENOMIC DNA]</scope>
    <source>
        <strain evidence="7 8">DSM 25262</strain>
    </source>
</reference>
<dbReference type="EMBL" id="FUZU01000001">
    <property type="protein sequence ID" value="SKC45634.1"/>
    <property type="molecule type" value="Genomic_DNA"/>
</dbReference>
<dbReference type="InterPro" id="IPR013249">
    <property type="entry name" value="RNA_pol_sigma70_r4_t2"/>
</dbReference>
<dbReference type="Pfam" id="PF08281">
    <property type="entry name" value="Sigma70_r4_2"/>
    <property type="match status" value="1"/>
</dbReference>
<dbReference type="OrthoDB" id="679904at2"/>
<evidence type="ECO:0000259" key="6">
    <source>
        <dbReference type="Pfam" id="PF08281"/>
    </source>
</evidence>
<proteinExistence type="inferred from homology"/>
<dbReference type="Gene3D" id="1.10.1740.10">
    <property type="match status" value="1"/>
</dbReference>
<protein>
    <submittedName>
        <fullName evidence="7">RNA polymerase sigma-70 factor, ECF subfamily</fullName>
    </submittedName>
</protein>
<dbReference type="InterPro" id="IPR039425">
    <property type="entry name" value="RNA_pol_sigma-70-like"/>
</dbReference>
<dbReference type="SUPFAM" id="SSF88659">
    <property type="entry name" value="Sigma3 and sigma4 domains of RNA polymerase sigma factors"/>
    <property type="match status" value="1"/>
</dbReference>
<dbReference type="InterPro" id="IPR014284">
    <property type="entry name" value="RNA_pol_sigma-70_dom"/>
</dbReference>
<dbReference type="GO" id="GO:0006352">
    <property type="term" value="P:DNA-templated transcription initiation"/>
    <property type="evidence" value="ECO:0007669"/>
    <property type="project" value="InterPro"/>
</dbReference>
<dbReference type="Proteomes" id="UP000190961">
    <property type="component" value="Unassembled WGS sequence"/>
</dbReference>
<evidence type="ECO:0000259" key="5">
    <source>
        <dbReference type="Pfam" id="PF04542"/>
    </source>
</evidence>
<dbReference type="InterPro" id="IPR036388">
    <property type="entry name" value="WH-like_DNA-bd_sf"/>
</dbReference>